<dbReference type="AlphaFoldDB" id="A0A9P7RSQ3"/>
<protein>
    <submittedName>
        <fullName evidence="1">Uncharacterized protein</fullName>
    </submittedName>
</protein>
<dbReference type="KEGG" id="more:E1B28_010774"/>
<sequence length="158" mass="17501">MPSRTAGTTTQRHIATFILNIVNSPSLGSTAITSSLDTIYFPRLTSFTQPASLGANGSAALTTVARSIHPSIHLTASLQFWHICAKYLSINIEKAVRMSIWAWIHASVDDQVSQVLRRATLFRRKMEFGRFSGFCVGVRTSPRDKIGWSREIGRHGLL</sequence>
<dbReference type="RefSeq" id="XP_043005534.1">
    <property type="nucleotide sequence ID" value="XM_043155752.1"/>
</dbReference>
<name>A0A9P7RSQ3_9AGAR</name>
<evidence type="ECO:0000313" key="2">
    <source>
        <dbReference type="Proteomes" id="UP001049176"/>
    </source>
</evidence>
<accession>A0A9P7RSQ3</accession>
<proteinExistence type="predicted"/>
<organism evidence="1 2">
    <name type="scientific">Marasmius oreades</name>
    <name type="common">fairy-ring Marasmius</name>
    <dbReference type="NCBI Taxonomy" id="181124"/>
    <lineage>
        <taxon>Eukaryota</taxon>
        <taxon>Fungi</taxon>
        <taxon>Dikarya</taxon>
        <taxon>Basidiomycota</taxon>
        <taxon>Agaricomycotina</taxon>
        <taxon>Agaricomycetes</taxon>
        <taxon>Agaricomycetidae</taxon>
        <taxon>Agaricales</taxon>
        <taxon>Marasmiineae</taxon>
        <taxon>Marasmiaceae</taxon>
        <taxon>Marasmius</taxon>
    </lineage>
</organism>
<dbReference type="EMBL" id="CM032187">
    <property type="protein sequence ID" value="KAG7089064.1"/>
    <property type="molecule type" value="Genomic_DNA"/>
</dbReference>
<keyword evidence="2" id="KW-1185">Reference proteome</keyword>
<dbReference type="Proteomes" id="UP001049176">
    <property type="component" value="Chromosome 7"/>
</dbReference>
<reference evidence="1" key="1">
    <citation type="journal article" date="2021" name="Genome Biol. Evol.">
        <title>The assembled and annotated genome of the fairy-ring fungus Marasmius oreades.</title>
        <authorList>
            <person name="Hiltunen M."/>
            <person name="Ament-Velasquez S.L."/>
            <person name="Johannesson H."/>
        </authorList>
    </citation>
    <scope>NUCLEOTIDE SEQUENCE</scope>
    <source>
        <strain evidence="1">03SP1</strain>
    </source>
</reference>
<evidence type="ECO:0000313" key="1">
    <source>
        <dbReference type="EMBL" id="KAG7089064.1"/>
    </source>
</evidence>
<comment type="caution">
    <text evidence="1">The sequence shown here is derived from an EMBL/GenBank/DDBJ whole genome shotgun (WGS) entry which is preliminary data.</text>
</comment>
<dbReference type="GeneID" id="66079849"/>
<gene>
    <name evidence="1" type="ORF">E1B28_010774</name>
</gene>